<dbReference type="Proteomes" id="UP000046392">
    <property type="component" value="Unplaced"/>
</dbReference>
<evidence type="ECO:0000313" key="3">
    <source>
        <dbReference type="WBParaSite" id="SPAL_0001089200.1"/>
    </source>
</evidence>
<name>A0A0N5BYP2_STREA</name>
<reference evidence="3" key="1">
    <citation type="submission" date="2017-02" db="UniProtKB">
        <authorList>
            <consortium name="WormBaseParasite"/>
        </authorList>
    </citation>
    <scope>IDENTIFICATION</scope>
</reference>
<sequence>MKVFNILIVFLFITISNSRLIYENKWNFWIRGTPECHKIYFSKYYLEDPDSVETVTMRLKFKNNKYYEKNATDTCDNTLSLFPESVKESEINGITVEFTFNSHKNGKLVIKNIPEDCIGKGDYNYRSGLFYCDFGPIPSPKFSKEEEKELCKKDRCKGY</sequence>
<feature type="signal peptide" evidence="1">
    <location>
        <begin position="1"/>
        <end position="18"/>
    </location>
</feature>
<proteinExistence type="predicted"/>
<dbReference type="WBParaSite" id="SPAL_0001089200.1">
    <property type="protein sequence ID" value="SPAL_0001089200.1"/>
    <property type="gene ID" value="SPAL_0001089200"/>
</dbReference>
<protein>
    <submittedName>
        <fullName evidence="3">Uncharacterized protein</fullName>
    </submittedName>
</protein>
<organism evidence="2 3">
    <name type="scientific">Strongyloides papillosus</name>
    <name type="common">Intestinal threadworm</name>
    <dbReference type="NCBI Taxonomy" id="174720"/>
    <lineage>
        <taxon>Eukaryota</taxon>
        <taxon>Metazoa</taxon>
        <taxon>Ecdysozoa</taxon>
        <taxon>Nematoda</taxon>
        <taxon>Chromadorea</taxon>
        <taxon>Rhabditida</taxon>
        <taxon>Tylenchina</taxon>
        <taxon>Panagrolaimomorpha</taxon>
        <taxon>Strongyloidoidea</taxon>
        <taxon>Strongyloididae</taxon>
        <taxon>Strongyloides</taxon>
    </lineage>
</organism>
<feature type="chain" id="PRO_5005895328" evidence="1">
    <location>
        <begin position="19"/>
        <end position="159"/>
    </location>
</feature>
<keyword evidence="2" id="KW-1185">Reference proteome</keyword>
<accession>A0A0N5BYP2</accession>
<dbReference type="AlphaFoldDB" id="A0A0N5BYP2"/>
<evidence type="ECO:0000256" key="1">
    <source>
        <dbReference type="SAM" id="SignalP"/>
    </source>
</evidence>
<keyword evidence="1" id="KW-0732">Signal</keyword>
<evidence type="ECO:0000313" key="2">
    <source>
        <dbReference type="Proteomes" id="UP000046392"/>
    </source>
</evidence>